<proteinExistence type="predicted"/>
<dbReference type="Proteomes" id="UP000515146">
    <property type="component" value="Unplaced"/>
</dbReference>
<keyword evidence="1" id="KW-1185">Reference proteome</keyword>
<name>A0A6P6XRB3_DERPT</name>
<accession>A0A6P6XRB3</accession>
<dbReference type="InterPro" id="IPR029204">
    <property type="entry name" value="CNRIP1"/>
</dbReference>
<dbReference type="InParanoid" id="A0A6P6XRB3"/>
<sequence length="225" mass="26508">MNNKNSIGCIIRIYNEYSKQQHVDGGNHETMIPLYFKEDGQRFRMQQTLKMLTNSAYNFEIQFKGIHSNLKIQLVKIDLGIADQHDIYSSTFVDFNQHNNHRSMNNNNSRQISFIWDSNGKIPAEKIRKKRRDFLTITIILSNMTTIEIRFQIRFYMKPGKHFCWGEELDHCKGEILINNCNNDDHGNRTSNPLMIINPTLIAKPKYFRLLKHQQQQQQSMLASN</sequence>
<dbReference type="RefSeq" id="XP_027194429.1">
    <property type="nucleotide sequence ID" value="XM_027338628.1"/>
</dbReference>
<evidence type="ECO:0000313" key="2">
    <source>
        <dbReference type="RefSeq" id="XP_027194429.1"/>
    </source>
</evidence>
<dbReference type="KEGG" id="dpte:113789133"/>
<dbReference type="OrthoDB" id="5920443at2759"/>
<gene>
    <name evidence="2" type="primary">LOC113789133</name>
</gene>
<reference evidence="2" key="1">
    <citation type="submission" date="2025-08" db="UniProtKB">
        <authorList>
            <consortium name="RefSeq"/>
        </authorList>
    </citation>
    <scope>IDENTIFICATION</scope>
    <source>
        <strain evidence="2">Airmid</strain>
    </source>
</reference>
<organism evidence="1 2">
    <name type="scientific">Dermatophagoides pteronyssinus</name>
    <name type="common">European house dust mite</name>
    <dbReference type="NCBI Taxonomy" id="6956"/>
    <lineage>
        <taxon>Eukaryota</taxon>
        <taxon>Metazoa</taxon>
        <taxon>Ecdysozoa</taxon>
        <taxon>Arthropoda</taxon>
        <taxon>Chelicerata</taxon>
        <taxon>Arachnida</taxon>
        <taxon>Acari</taxon>
        <taxon>Acariformes</taxon>
        <taxon>Sarcoptiformes</taxon>
        <taxon>Astigmata</taxon>
        <taxon>Psoroptidia</taxon>
        <taxon>Analgoidea</taxon>
        <taxon>Pyroglyphidae</taxon>
        <taxon>Dermatophagoidinae</taxon>
        <taxon>Dermatophagoides</taxon>
    </lineage>
</organism>
<protein>
    <submittedName>
        <fullName evidence="2">Uncharacterized protein LOC113789133</fullName>
    </submittedName>
</protein>
<dbReference type="AlphaFoldDB" id="A0A6P6XRB3"/>
<evidence type="ECO:0000313" key="1">
    <source>
        <dbReference type="Proteomes" id="UP000515146"/>
    </source>
</evidence>
<dbReference type="Pfam" id="PF15043">
    <property type="entry name" value="CNRIP1"/>
    <property type="match status" value="1"/>
</dbReference>